<keyword evidence="4" id="KW-0735">Signal-anchor</keyword>
<dbReference type="STRING" id="6689.A0A3R7PIA5"/>
<comment type="subcellular location">
    <subcellularLocation>
        <location evidence="1">Membrane</location>
        <topology evidence="1">Single-pass type II membrane protein</topology>
    </subcellularLocation>
</comment>
<evidence type="ECO:0000256" key="2">
    <source>
        <dbReference type="ARBA" id="ARBA00005876"/>
    </source>
</evidence>
<dbReference type="InterPro" id="IPR038702">
    <property type="entry name" value="Na/K_ATPase_sub_beta_sf"/>
</dbReference>
<evidence type="ECO:0000256" key="6">
    <source>
        <dbReference type="ARBA" id="ARBA00023136"/>
    </source>
</evidence>
<dbReference type="GO" id="GO:0001671">
    <property type="term" value="F:ATPase activator activity"/>
    <property type="evidence" value="ECO:0007669"/>
    <property type="project" value="TreeGrafter"/>
</dbReference>
<organism evidence="9 10">
    <name type="scientific">Penaeus vannamei</name>
    <name type="common">Whiteleg shrimp</name>
    <name type="synonym">Litopenaeus vannamei</name>
    <dbReference type="NCBI Taxonomy" id="6689"/>
    <lineage>
        <taxon>Eukaryota</taxon>
        <taxon>Metazoa</taxon>
        <taxon>Ecdysozoa</taxon>
        <taxon>Arthropoda</taxon>
        <taxon>Crustacea</taxon>
        <taxon>Multicrustacea</taxon>
        <taxon>Malacostraca</taxon>
        <taxon>Eumalacostraca</taxon>
        <taxon>Eucarida</taxon>
        <taxon>Decapoda</taxon>
        <taxon>Dendrobranchiata</taxon>
        <taxon>Penaeoidea</taxon>
        <taxon>Penaeidae</taxon>
        <taxon>Penaeus</taxon>
    </lineage>
</organism>
<dbReference type="Gene3D" id="1.20.5.170">
    <property type="match status" value="1"/>
</dbReference>
<sequence length="214" mass="23945">MNKNERASERASMRRPSQPRAWPSSEYPGARGLASSQHEGRIALSPATWRDRPGPLTLLWLPLLVKIGVFYLIFYACLAGFFAIMMAIFYQTLDVNHLPKYTPGRGDSILKNPAMGFRPLPRAENVESTLVWYKNGDSADIQHWVESLNEFIKPYEGTSDMISGQHVTDCSEDKLPGDGEVCRFQDTWLKGKCQKARAGATTANLLAFCSSSIR</sequence>
<feature type="region of interest" description="Disordered" evidence="7">
    <location>
        <begin position="1"/>
        <end position="32"/>
    </location>
</feature>
<proteinExistence type="inferred from homology"/>
<dbReference type="GO" id="GO:1990573">
    <property type="term" value="P:potassium ion import across plasma membrane"/>
    <property type="evidence" value="ECO:0007669"/>
    <property type="project" value="TreeGrafter"/>
</dbReference>
<evidence type="ECO:0000256" key="1">
    <source>
        <dbReference type="ARBA" id="ARBA00004606"/>
    </source>
</evidence>
<evidence type="ECO:0000256" key="3">
    <source>
        <dbReference type="ARBA" id="ARBA00022692"/>
    </source>
</evidence>
<evidence type="ECO:0000256" key="5">
    <source>
        <dbReference type="ARBA" id="ARBA00022989"/>
    </source>
</evidence>
<dbReference type="AlphaFoldDB" id="A0A3R7PIA5"/>
<reference evidence="9 10" key="1">
    <citation type="submission" date="2018-04" db="EMBL/GenBank/DDBJ databases">
        <authorList>
            <person name="Zhang X."/>
            <person name="Yuan J."/>
            <person name="Li F."/>
            <person name="Xiang J."/>
        </authorList>
    </citation>
    <scope>NUCLEOTIDE SEQUENCE [LARGE SCALE GENOMIC DNA]</scope>
    <source>
        <tissue evidence="9">Muscle</tissue>
    </source>
</reference>
<evidence type="ECO:0000313" key="10">
    <source>
        <dbReference type="Proteomes" id="UP000283509"/>
    </source>
</evidence>
<feature type="compositionally biased region" description="Basic and acidic residues" evidence="7">
    <location>
        <begin position="1"/>
        <end position="12"/>
    </location>
</feature>
<gene>
    <name evidence="9" type="ORF">C7M84_008760</name>
</gene>
<reference evidence="9 10" key="2">
    <citation type="submission" date="2019-01" db="EMBL/GenBank/DDBJ databases">
        <title>The decoding of complex shrimp genome reveals the adaptation for benthos swimmer, frequently molting mechanism and breeding impact on genome.</title>
        <authorList>
            <person name="Sun Y."/>
            <person name="Gao Y."/>
            <person name="Yu Y."/>
        </authorList>
    </citation>
    <scope>NUCLEOTIDE SEQUENCE [LARGE SCALE GENOMIC DNA]</scope>
    <source>
        <tissue evidence="9">Muscle</tissue>
    </source>
</reference>
<dbReference type="GO" id="GO:0005890">
    <property type="term" value="C:sodium:potassium-exchanging ATPase complex"/>
    <property type="evidence" value="ECO:0007669"/>
    <property type="project" value="InterPro"/>
</dbReference>
<name>A0A3R7PIA5_PENVA</name>
<evidence type="ECO:0000256" key="4">
    <source>
        <dbReference type="ARBA" id="ARBA00022968"/>
    </source>
</evidence>
<evidence type="ECO:0000256" key="8">
    <source>
        <dbReference type="SAM" id="Phobius"/>
    </source>
</evidence>
<keyword evidence="3 8" id="KW-0812">Transmembrane</keyword>
<dbReference type="EMBL" id="QCYY01002104">
    <property type="protein sequence ID" value="ROT72838.1"/>
    <property type="molecule type" value="Genomic_DNA"/>
</dbReference>
<accession>A0A3R7PIA5</accession>
<dbReference type="Gene3D" id="2.60.40.1660">
    <property type="entry name" value="Na, k-atpase alpha subunit"/>
    <property type="match status" value="1"/>
</dbReference>
<protein>
    <submittedName>
        <fullName evidence="9">Sodium potassium-transporting ATPase subunit beta</fullName>
    </submittedName>
</protein>
<evidence type="ECO:0000256" key="7">
    <source>
        <dbReference type="SAM" id="MobiDB-lite"/>
    </source>
</evidence>
<dbReference type="GO" id="GO:0006883">
    <property type="term" value="P:intracellular sodium ion homeostasis"/>
    <property type="evidence" value="ECO:0007669"/>
    <property type="project" value="TreeGrafter"/>
</dbReference>
<evidence type="ECO:0000313" key="9">
    <source>
        <dbReference type="EMBL" id="ROT72838.1"/>
    </source>
</evidence>
<dbReference type="PANTHER" id="PTHR11523">
    <property type="entry name" value="SODIUM/POTASSIUM-DEPENDENT ATPASE BETA SUBUNIT"/>
    <property type="match status" value="1"/>
</dbReference>
<dbReference type="OrthoDB" id="5912413at2759"/>
<comment type="caution">
    <text evidence="9">The sequence shown here is derived from an EMBL/GenBank/DDBJ whole genome shotgun (WGS) entry which is preliminary data.</text>
</comment>
<keyword evidence="10" id="KW-1185">Reference proteome</keyword>
<dbReference type="Proteomes" id="UP000283509">
    <property type="component" value="Unassembled WGS sequence"/>
</dbReference>
<dbReference type="Pfam" id="PF00287">
    <property type="entry name" value="Na_K-ATPase"/>
    <property type="match status" value="1"/>
</dbReference>
<keyword evidence="5 8" id="KW-1133">Transmembrane helix</keyword>
<comment type="similarity">
    <text evidence="2">Belongs to the X(+)/potassium ATPases subunit beta family.</text>
</comment>
<dbReference type="PANTHER" id="PTHR11523:SF28">
    <property type="entry name" value="NA_K-ATPASE BETA SUBUNIT ISOFORM 4-RELATED"/>
    <property type="match status" value="1"/>
</dbReference>
<dbReference type="GO" id="GO:0030007">
    <property type="term" value="P:intracellular potassium ion homeostasis"/>
    <property type="evidence" value="ECO:0007669"/>
    <property type="project" value="TreeGrafter"/>
</dbReference>
<dbReference type="GO" id="GO:0036376">
    <property type="term" value="P:sodium ion export across plasma membrane"/>
    <property type="evidence" value="ECO:0007669"/>
    <property type="project" value="TreeGrafter"/>
</dbReference>
<feature type="transmembrane region" description="Helical" evidence="8">
    <location>
        <begin position="69"/>
        <end position="90"/>
    </location>
</feature>
<keyword evidence="6 8" id="KW-0472">Membrane</keyword>
<dbReference type="InterPro" id="IPR000402">
    <property type="entry name" value="Na/K_ATPase_sub_beta"/>
</dbReference>